<dbReference type="Pfam" id="PF07568">
    <property type="entry name" value="HisKA_2"/>
    <property type="match status" value="1"/>
</dbReference>
<dbReference type="InterPro" id="IPR011495">
    <property type="entry name" value="Sig_transdc_His_kin_sub2_dim/P"/>
</dbReference>
<dbReference type="InterPro" id="IPR013656">
    <property type="entry name" value="PAS_4"/>
</dbReference>
<dbReference type="Gene3D" id="3.30.565.10">
    <property type="entry name" value="Histidine kinase-like ATPase, C-terminal domain"/>
    <property type="match status" value="1"/>
</dbReference>
<dbReference type="GO" id="GO:0005524">
    <property type="term" value="F:ATP binding"/>
    <property type="evidence" value="ECO:0007669"/>
    <property type="project" value="UniProtKB-KW"/>
</dbReference>
<keyword evidence="6 9" id="KW-0418">Kinase</keyword>
<dbReference type="InterPro" id="IPR000014">
    <property type="entry name" value="PAS"/>
</dbReference>
<accession>A0A2K8MGU0</accession>
<dbReference type="Gene3D" id="3.30.450.20">
    <property type="entry name" value="PAS domain"/>
    <property type="match status" value="1"/>
</dbReference>
<dbReference type="AlphaFoldDB" id="A0A2K8MGU0"/>
<dbReference type="SUPFAM" id="SSF55785">
    <property type="entry name" value="PYP-like sensor domain (PAS domain)"/>
    <property type="match status" value="1"/>
</dbReference>
<dbReference type="SUPFAM" id="SSF55874">
    <property type="entry name" value="ATPase domain of HSP90 chaperone/DNA topoisomerase II/histidine kinase"/>
    <property type="match status" value="1"/>
</dbReference>
<evidence type="ECO:0000256" key="4">
    <source>
        <dbReference type="ARBA" id="ARBA00022679"/>
    </source>
</evidence>
<protein>
    <recommendedName>
        <fullName evidence="2">histidine kinase</fullName>
        <ecNumber evidence="2">2.7.13.3</ecNumber>
    </recommendedName>
</protein>
<dbReference type="Proteomes" id="UP000229081">
    <property type="component" value="Chromosome"/>
</dbReference>
<name>A0A2K8MGU0_9SPHN</name>
<evidence type="ECO:0000259" key="8">
    <source>
        <dbReference type="SMART" id="SM00387"/>
    </source>
</evidence>
<dbReference type="KEGG" id="sphc:CVN68_02285"/>
<reference evidence="9 10" key="1">
    <citation type="submission" date="2017-11" db="EMBL/GenBank/DDBJ databases">
        <title>Complete genome sequence of Sphingomonas sp. Strain Cra20, a psychrotolerant potential plant growth promoting rhizobacteria.</title>
        <authorList>
            <person name="Luo Y."/>
        </authorList>
    </citation>
    <scope>NUCLEOTIDE SEQUENCE [LARGE SCALE GENOMIC DNA]</scope>
    <source>
        <strain evidence="9 10">Cra20</strain>
    </source>
</reference>
<dbReference type="OrthoDB" id="7297573at2"/>
<evidence type="ECO:0000313" key="10">
    <source>
        <dbReference type="Proteomes" id="UP000229081"/>
    </source>
</evidence>
<evidence type="ECO:0000256" key="1">
    <source>
        <dbReference type="ARBA" id="ARBA00000085"/>
    </source>
</evidence>
<dbReference type="Pfam" id="PF08448">
    <property type="entry name" value="PAS_4"/>
    <property type="match status" value="1"/>
</dbReference>
<evidence type="ECO:0000256" key="5">
    <source>
        <dbReference type="ARBA" id="ARBA00022741"/>
    </source>
</evidence>
<dbReference type="InterPro" id="IPR003594">
    <property type="entry name" value="HATPase_dom"/>
</dbReference>
<dbReference type="PANTHER" id="PTHR41523:SF7">
    <property type="entry name" value="HISTIDINE KINASE"/>
    <property type="match status" value="1"/>
</dbReference>
<evidence type="ECO:0000256" key="6">
    <source>
        <dbReference type="ARBA" id="ARBA00022777"/>
    </source>
</evidence>
<keyword evidence="5" id="KW-0547">Nucleotide-binding</keyword>
<evidence type="ECO:0000256" key="7">
    <source>
        <dbReference type="ARBA" id="ARBA00022840"/>
    </source>
</evidence>
<gene>
    <name evidence="9" type="ORF">CVN68_02285</name>
</gene>
<evidence type="ECO:0000256" key="2">
    <source>
        <dbReference type="ARBA" id="ARBA00012438"/>
    </source>
</evidence>
<dbReference type="GO" id="GO:0004673">
    <property type="term" value="F:protein histidine kinase activity"/>
    <property type="evidence" value="ECO:0007669"/>
    <property type="project" value="UniProtKB-EC"/>
</dbReference>
<evidence type="ECO:0000256" key="3">
    <source>
        <dbReference type="ARBA" id="ARBA00022553"/>
    </source>
</evidence>
<dbReference type="EMBL" id="CP024923">
    <property type="protein sequence ID" value="ATY30959.1"/>
    <property type="molecule type" value="Genomic_DNA"/>
</dbReference>
<proteinExistence type="predicted"/>
<comment type="catalytic activity">
    <reaction evidence="1">
        <text>ATP + protein L-histidine = ADP + protein N-phospho-L-histidine.</text>
        <dbReference type="EC" id="2.7.13.3"/>
    </reaction>
</comment>
<dbReference type="PANTHER" id="PTHR41523">
    <property type="entry name" value="TWO-COMPONENT SYSTEM SENSOR PROTEIN"/>
    <property type="match status" value="1"/>
</dbReference>
<dbReference type="CDD" id="cd00130">
    <property type="entry name" value="PAS"/>
    <property type="match status" value="1"/>
</dbReference>
<dbReference type="EC" id="2.7.13.3" evidence="2"/>
<keyword evidence="3" id="KW-0597">Phosphoprotein</keyword>
<dbReference type="InterPro" id="IPR035965">
    <property type="entry name" value="PAS-like_dom_sf"/>
</dbReference>
<keyword evidence="4" id="KW-0808">Transferase</keyword>
<feature type="domain" description="Histidine kinase/HSP90-like ATPase" evidence="8">
    <location>
        <begin position="245"/>
        <end position="341"/>
    </location>
</feature>
<evidence type="ECO:0000313" key="9">
    <source>
        <dbReference type="EMBL" id="ATY30959.1"/>
    </source>
</evidence>
<dbReference type="Pfam" id="PF02518">
    <property type="entry name" value="HATPase_c"/>
    <property type="match status" value="1"/>
</dbReference>
<organism evidence="9 10">
    <name type="scientific">Sphingomonas psychrotolerans</name>
    <dbReference type="NCBI Taxonomy" id="1327635"/>
    <lineage>
        <taxon>Bacteria</taxon>
        <taxon>Pseudomonadati</taxon>
        <taxon>Pseudomonadota</taxon>
        <taxon>Alphaproteobacteria</taxon>
        <taxon>Sphingomonadales</taxon>
        <taxon>Sphingomonadaceae</taxon>
        <taxon>Sphingomonas</taxon>
    </lineage>
</organism>
<sequence length="366" mass="39164">MSAEKHSPEDVALSLTLAIVTSSPEPLLLLDGQLTIIAASTSFCSVFGANAAQLTGQPLYALDDGEWDSTQLRSLMVATMSGEGTLDARDIDVQRPQQQVRHLIVQARRLVYLDLEQTRILVAVSDVTDARADMTLKEEAARGNRVLLQEVRHRVANSLQIIASVLLRNARTTTSEETRGHLQNAHHRVMSVAALERLLSTSEDGDIEVHAYFTRLCESISASMIGEVDQISLTVEGGDGVVEARVSVSLGLIVTELVINALKHAFPDGRPGKITVDYNFHGPNWILCVRDDGVGMPLTAPVRTGLGASIVAALAGQLNALVEVTPAHPGTQVSIKHTRIALVEDEPEAASELLTAARPASSAIGS</sequence>
<dbReference type="InterPro" id="IPR036890">
    <property type="entry name" value="HATPase_C_sf"/>
</dbReference>
<keyword evidence="10" id="KW-1185">Reference proteome</keyword>
<keyword evidence="7" id="KW-0067">ATP-binding</keyword>
<dbReference type="SMART" id="SM00387">
    <property type="entry name" value="HATPase_c"/>
    <property type="match status" value="1"/>
</dbReference>